<accession>A0A3B4GTK9</accession>
<feature type="coiled-coil region" evidence="7">
    <location>
        <begin position="325"/>
        <end position="436"/>
    </location>
</feature>
<feature type="region of interest" description="Disordered" evidence="8">
    <location>
        <begin position="577"/>
        <end position="597"/>
    </location>
</feature>
<evidence type="ECO:0000256" key="7">
    <source>
        <dbReference type="SAM" id="Coils"/>
    </source>
</evidence>
<protein>
    <submittedName>
        <fullName evidence="10">Multimerin 2</fullName>
    </submittedName>
</protein>
<dbReference type="SUPFAM" id="SSF49842">
    <property type="entry name" value="TNF-like"/>
    <property type="match status" value="1"/>
</dbReference>
<feature type="domain" description="EMI" evidence="9">
    <location>
        <begin position="1"/>
        <end position="63"/>
    </location>
</feature>
<dbReference type="SMART" id="SM00110">
    <property type="entry name" value="C1Q"/>
    <property type="match status" value="1"/>
</dbReference>
<dbReference type="PANTHER" id="PTHR15427">
    <property type="entry name" value="EMILIN ELASTIN MICROFIBRIL INTERFACE-LOCATED PROTEIN ELASTIN MICROFIBRIL INTERFACER"/>
    <property type="match status" value="1"/>
</dbReference>
<dbReference type="InterPro" id="IPR050392">
    <property type="entry name" value="Collagen/C1q_domain"/>
</dbReference>
<dbReference type="PROSITE" id="PS51041">
    <property type="entry name" value="EMI"/>
    <property type="match status" value="1"/>
</dbReference>
<keyword evidence="2" id="KW-0964">Secreted</keyword>
<dbReference type="Pfam" id="PF07546">
    <property type="entry name" value="EMI"/>
    <property type="match status" value="1"/>
</dbReference>
<evidence type="ECO:0000256" key="3">
    <source>
        <dbReference type="ARBA" id="ARBA00022530"/>
    </source>
</evidence>
<organism evidence="10">
    <name type="scientific">Pundamilia nyererei</name>
    <dbReference type="NCBI Taxonomy" id="303518"/>
    <lineage>
        <taxon>Eukaryota</taxon>
        <taxon>Metazoa</taxon>
        <taxon>Chordata</taxon>
        <taxon>Craniata</taxon>
        <taxon>Vertebrata</taxon>
        <taxon>Euteleostomi</taxon>
        <taxon>Actinopterygii</taxon>
        <taxon>Neopterygii</taxon>
        <taxon>Teleostei</taxon>
        <taxon>Neoteleostei</taxon>
        <taxon>Acanthomorphata</taxon>
        <taxon>Ovalentaria</taxon>
        <taxon>Cichlomorphae</taxon>
        <taxon>Cichliformes</taxon>
        <taxon>Cichlidae</taxon>
        <taxon>African cichlids</taxon>
        <taxon>Pseudocrenilabrinae</taxon>
        <taxon>Haplochromini</taxon>
        <taxon>Pundamilia</taxon>
    </lineage>
</organism>
<keyword evidence="6" id="KW-1015">Disulfide bond</keyword>
<evidence type="ECO:0000256" key="5">
    <source>
        <dbReference type="ARBA" id="ARBA00023054"/>
    </source>
</evidence>
<evidence type="ECO:0000256" key="8">
    <source>
        <dbReference type="SAM" id="MobiDB-lite"/>
    </source>
</evidence>
<feature type="compositionally biased region" description="Basic and acidic residues" evidence="8">
    <location>
        <begin position="80"/>
        <end position="90"/>
    </location>
</feature>
<feature type="compositionally biased region" description="Pro residues" evidence="8">
    <location>
        <begin position="300"/>
        <end position="311"/>
    </location>
</feature>
<comment type="subcellular location">
    <subcellularLocation>
        <location evidence="1">Secreted</location>
        <location evidence="1">Extracellular space</location>
        <location evidence="1">Extracellular matrix</location>
    </subcellularLocation>
</comment>
<evidence type="ECO:0000313" key="10">
    <source>
        <dbReference type="Ensembl" id="ENSPNYP00000026340.1"/>
    </source>
</evidence>
<feature type="coiled-coil region" evidence="7">
    <location>
        <begin position="548"/>
        <end position="575"/>
    </location>
</feature>
<feature type="compositionally biased region" description="Polar residues" evidence="8">
    <location>
        <begin position="100"/>
        <end position="110"/>
    </location>
</feature>
<feature type="region of interest" description="Disordered" evidence="8">
    <location>
        <begin position="61"/>
        <end position="125"/>
    </location>
</feature>
<proteinExistence type="predicted"/>
<dbReference type="Ensembl" id="ENSPNYT00000026982.1">
    <property type="protein sequence ID" value="ENSPNYP00000026340.1"/>
    <property type="gene ID" value="ENSPNYG00000019855.1"/>
</dbReference>
<keyword evidence="5 7" id="KW-0175">Coiled coil</keyword>
<feature type="coiled-coil region" evidence="7">
    <location>
        <begin position="205"/>
        <end position="236"/>
    </location>
</feature>
<keyword evidence="4" id="KW-0732">Signal</keyword>
<evidence type="ECO:0000256" key="6">
    <source>
        <dbReference type="ARBA" id="ARBA00023157"/>
    </source>
</evidence>
<dbReference type="InterPro" id="IPR011489">
    <property type="entry name" value="EMI_domain"/>
</dbReference>
<reference evidence="10" key="1">
    <citation type="submission" date="2023-09" db="UniProtKB">
        <authorList>
            <consortium name="Ensembl"/>
        </authorList>
    </citation>
    <scope>IDENTIFICATION</scope>
</reference>
<name>A0A3B4GTK9_9CICH</name>
<feature type="region of interest" description="Disordered" evidence="8">
    <location>
        <begin position="701"/>
        <end position="724"/>
    </location>
</feature>
<evidence type="ECO:0000256" key="1">
    <source>
        <dbReference type="ARBA" id="ARBA00004498"/>
    </source>
</evidence>
<evidence type="ECO:0000256" key="4">
    <source>
        <dbReference type="ARBA" id="ARBA00022729"/>
    </source>
</evidence>
<dbReference type="Gene3D" id="2.60.120.40">
    <property type="match status" value="1"/>
</dbReference>
<feature type="region of interest" description="Disordered" evidence="8">
    <location>
        <begin position="288"/>
        <end position="313"/>
    </location>
</feature>
<dbReference type="InterPro" id="IPR008983">
    <property type="entry name" value="Tumour_necrosis_fac-like_dom"/>
</dbReference>
<evidence type="ECO:0000259" key="9">
    <source>
        <dbReference type="PROSITE" id="PS51041"/>
    </source>
</evidence>
<dbReference type="GeneTree" id="ENSGT01030000234633"/>
<evidence type="ECO:0000256" key="2">
    <source>
        <dbReference type="ARBA" id="ARBA00022525"/>
    </source>
</evidence>
<dbReference type="PANTHER" id="PTHR15427:SF40">
    <property type="entry name" value="MULTIMERIN-2 PRECURSOR"/>
    <property type="match status" value="1"/>
</dbReference>
<dbReference type="AlphaFoldDB" id="A0A3B4GTK9"/>
<dbReference type="InterPro" id="IPR001073">
    <property type="entry name" value="C1q_dom"/>
</dbReference>
<dbReference type="STRING" id="303518.ENSPNYP00000026340"/>
<sequence length="852" mass="95766">MAVMCGTEKYTIKSQSPCPSGTPNCHLTMYKLSTRPIYRQQQKIVTALLWRCCPGHGGHNCEDTGESAASPSLESQRGGDLNHEQNDHQVPDSTLYDASYPSSQDNDTQPTPGPGHAHKHHHTSYQDLSAAPLPYPSALIPLIVPYMMDRVWSQLQPVMEHFNHSLEHLSQRVGDLAHDVAQLKSSQLGAGHQMTLQEEGDGGVEERLDARLDEVIQNIGEVKRQVEAQQNEMEKRLHSQHVMLHYNLTSFKADIDVKLKRQQKTLQVSLQAMNATLTELKLDQWQMAEDEQDQDDLHPPTNPPHQLPPPTDASELWDAIDQLDNTVVNNTVKQLSRHVKELEKQINDTARRTQVLFMETGLEVEDAKVKVLNRVNELAGKLSQQVKRLDDVEEDMDCLWTIPNACKNNSRIECNCESLQATVAILQRDLANVTELANENRLALDDNSRGGHWGTSSDWEPAVKALQLGLHRVRAMKLRIRTLDLGLTHLNASVSGLKHADRQQDAKIKVLDTTFNILLQDASRHSRVLKMLLGDEDEEEEEADFISVQALKEDLRHLQEQLREHEHTIIMLKEEVPSADQPPSWLPGDPRRGGGDGLPAREQQMLFHPGDGGDLWNLERKVEEVERRLSQLGEKTCSCPNASRVAATVMNEVTWLKKGLEQHLGVFKNVFSNADVLARSNATLELDKLWQLLKKKEKKKQGGWREESERGGKRRSRRESPGEVSERAPLFVARSLQSVSGVVVFEPSLTQGQFYSGSTFTVPVDGIYLFVLTLHLRPGPAHVVLRSMGEEEEKGGAWVPLQRQEVSKEGPATGVSLLLLREGQEVRLELRGGDWAESEDNMFACLLLYPTT</sequence>
<keyword evidence="3" id="KW-0272">Extracellular matrix</keyword>